<keyword evidence="3" id="KW-1185">Reference proteome</keyword>
<organism evidence="2 3">
    <name type="scientific">Parasponia andersonii</name>
    <name type="common">Sponia andersonii</name>
    <dbReference type="NCBI Taxonomy" id="3476"/>
    <lineage>
        <taxon>Eukaryota</taxon>
        <taxon>Viridiplantae</taxon>
        <taxon>Streptophyta</taxon>
        <taxon>Embryophyta</taxon>
        <taxon>Tracheophyta</taxon>
        <taxon>Spermatophyta</taxon>
        <taxon>Magnoliopsida</taxon>
        <taxon>eudicotyledons</taxon>
        <taxon>Gunneridae</taxon>
        <taxon>Pentapetalae</taxon>
        <taxon>rosids</taxon>
        <taxon>fabids</taxon>
        <taxon>Rosales</taxon>
        <taxon>Cannabaceae</taxon>
        <taxon>Parasponia</taxon>
    </lineage>
</organism>
<gene>
    <name evidence="2" type="ORF">PanWU01x14_231740</name>
</gene>
<accession>A0A2P5BK67</accession>
<dbReference type="AlphaFoldDB" id="A0A2P5BK67"/>
<name>A0A2P5BK67_PARAD</name>
<dbReference type="EMBL" id="JXTB01000265">
    <property type="protein sequence ID" value="PON49185.1"/>
    <property type="molecule type" value="Genomic_DNA"/>
</dbReference>
<feature type="compositionally biased region" description="Polar residues" evidence="1">
    <location>
        <begin position="25"/>
        <end position="34"/>
    </location>
</feature>
<reference evidence="3" key="1">
    <citation type="submission" date="2016-06" db="EMBL/GenBank/DDBJ databases">
        <title>Parallel loss of symbiosis genes in relatives of nitrogen-fixing non-legume Parasponia.</title>
        <authorList>
            <person name="Van Velzen R."/>
            <person name="Holmer R."/>
            <person name="Bu F."/>
            <person name="Rutten L."/>
            <person name="Van Zeijl A."/>
            <person name="Liu W."/>
            <person name="Santuari L."/>
            <person name="Cao Q."/>
            <person name="Sharma T."/>
            <person name="Shen D."/>
            <person name="Roswanjaya Y."/>
            <person name="Wardhani T."/>
            <person name="Kalhor M.S."/>
            <person name="Jansen J."/>
            <person name="Van den Hoogen J."/>
            <person name="Gungor B."/>
            <person name="Hartog M."/>
            <person name="Hontelez J."/>
            <person name="Verver J."/>
            <person name="Yang W.-C."/>
            <person name="Schijlen E."/>
            <person name="Repin R."/>
            <person name="Schilthuizen M."/>
            <person name="Schranz E."/>
            <person name="Heidstra R."/>
            <person name="Miyata K."/>
            <person name="Fedorova E."/>
            <person name="Kohlen W."/>
            <person name="Bisseling T."/>
            <person name="Smit S."/>
            <person name="Geurts R."/>
        </authorList>
    </citation>
    <scope>NUCLEOTIDE SEQUENCE [LARGE SCALE GENOMIC DNA]</scope>
    <source>
        <strain evidence="3">cv. WU1-14</strain>
    </source>
</reference>
<evidence type="ECO:0000313" key="2">
    <source>
        <dbReference type="EMBL" id="PON49185.1"/>
    </source>
</evidence>
<evidence type="ECO:0000313" key="3">
    <source>
        <dbReference type="Proteomes" id="UP000237105"/>
    </source>
</evidence>
<evidence type="ECO:0000256" key="1">
    <source>
        <dbReference type="SAM" id="MobiDB-lite"/>
    </source>
</evidence>
<proteinExistence type="predicted"/>
<sequence>MDEYDINNAQSNMRDAEADNIEFISFSQASQVPQSRLDGSSKRKRKSGSSDDLGEAIKEATLVIAKEKKKSSTQLSDAINNEEKNERQIRVNKELIWITFLGILECHKATLLITRDIQTLNVFSSLHDDEKERI</sequence>
<comment type="caution">
    <text evidence="2">The sequence shown here is derived from an EMBL/GenBank/DDBJ whole genome shotgun (WGS) entry which is preliminary data.</text>
</comment>
<protein>
    <submittedName>
        <fullName evidence="2">Uncharacterized protein</fullName>
    </submittedName>
</protein>
<dbReference type="OrthoDB" id="618098at2759"/>
<feature type="region of interest" description="Disordered" evidence="1">
    <location>
        <begin position="25"/>
        <end position="53"/>
    </location>
</feature>
<dbReference type="Proteomes" id="UP000237105">
    <property type="component" value="Unassembled WGS sequence"/>
</dbReference>